<comment type="caution">
    <text evidence="1">The sequence shown here is derived from an EMBL/GenBank/DDBJ whole genome shotgun (WGS) entry which is preliminary data.</text>
</comment>
<evidence type="ECO:0000313" key="2">
    <source>
        <dbReference type="Proteomes" id="UP001156398"/>
    </source>
</evidence>
<dbReference type="GO" id="GO:0016787">
    <property type="term" value="F:hydrolase activity"/>
    <property type="evidence" value="ECO:0007669"/>
    <property type="project" value="UniProtKB-KW"/>
</dbReference>
<dbReference type="EMBL" id="JAAGKO020000086">
    <property type="protein sequence ID" value="MDI5967374.1"/>
    <property type="molecule type" value="Genomic_DNA"/>
</dbReference>
<protein>
    <submittedName>
        <fullName evidence="1">Alpha/beta hydrolase</fullName>
    </submittedName>
</protein>
<dbReference type="InterPro" id="IPR029058">
    <property type="entry name" value="AB_hydrolase_fold"/>
</dbReference>
<name>A0ABT6W9P7_9ACTN</name>
<organism evidence="1 2">
    <name type="scientific">Streptantibioticus silvisoli</name>
    <dbReference type="NCBI Taxonomy" id="2705255"/>
    <lineage>
        <taxon>Bacteria</taxon>
        <taxon>Bacillati</taxon>
        <taxon>Actinomycetota</taxon>
        <taxon>Actinomycetes</taxon>
        <taxon>Kitasatosporales</taxon>
        <taxon>Streptomycetaceae</taxon>
        <taxon>Streptantibioticus</taxon>
    </lineage>
</organism>
<gene>
    <name evidence="1" type="ORF">POF43_032415</name>
</gene>
<reference evidence="1 2" key="1">
    <citation type="submission" date="2023-05" db="EMBL/GenBank/DDBJ databases">
        <title>Streptantibioticus silvisoli sp. nov., acidotolerant actinomycetes 1 from pine litter.</title>
        <authorList>
            <person name="Swiecimska M."/>
            <person name="Golinska P."/>
            <person name="Sangal V."/>
            <person name="Wachnowicz B."/>
            <person name="Goodfellow M."/>
        </authorList>
    </citation>
    <scope>NUCLEOTIDE SEQUENCE [LARGE SCALE GENOMIC DNA]</scope>
    <source>
        <strain evidence="1 2">SL54</strain>
    </source>
</reference>
<dbReference type="SUPFAM" id="SSF53474">
    <property type="entry name" value="alpha/beta-Hydrolases"/>
    <property type="match status" value="1"/>
</dbReference>
<proteinExistence type="predicted"/>
<dbReference type="Gene3D" id="3.40.50.1820">
    <property type="entry name" value="alpha/beta hydrolase"/>
    <property type="match status" value="1"/>
</dbReference>
<dbReference type="Proteomes" id="UP001156398">
    <property type="component" value="Unassembled WGS sequence"/>
</dbReference>
<keyword evidence="2" id="KW-1185">Reference proteome</keyword>
<accession>A0ABT6W9P7</accession>
<dbReference type="RefSeq" id="WP_271324463.1">
    <property type="nucleotide sequence ID" value="NZ_JAAGKO020000086.1"/>
</dbReference>
<sequence length="249" mass="26302">MASQALPVRGARLGRAFGTGPASGARAVVLVLPEGRPAGDRAGASRAANAAARRLSRALQHAGQEAGLVTHVVHYGNRGWNGHHAHPARDAEWAADEALRRYGDVPLCLVGIGIGGRAALWAGGHDAVASVIALAPWLPIGREPDPVRHLIDRHVLIAHGTADAVHDPDLSFRFAERAKKINPDVCRFEVHADGHNLRHHGSEVRALTAHFALATLLPPHRFSRPVTDALAAPPPLGLRMPLASGYGKG</sequence>
<evidence type="ECO:0000313" key="1">
    <source>
        <dbReference type="EMBL" id="MDI5967374.1"/>
    </source>
</evidence>
<keyword evidence="1" id="KW-0378">Hydrolase</keyword>